<dbReference type="EC" id="6.2.1.5" evidence="7"/>
<comment type="cofactor">
    <cofactor evidence="7">
        <name>Mg(2+)</name>
        <dbReference type="ChEBI" id="CHEBI:18420"/>
    </cofactor>
    <text evidence="7">Binds 1 Mg(2+) ion per subunit.</text>
</comment>
<keyword evidence="12" id="KW-1185">Reference proteome</keyword>
<keyword evidence="2 7" id="KW-0816">Tricarboxylic acid cycle</keyword>
<dbReference type="SUPFAM" id="SSF56059">
    <property type="entry name" value="Glutathione synthetase ATP-binding domain-like"/>
    <property type="match status" value="1"/>
</dbReference>
<feature type="binding site" evidence="7">
    <location>
        <position position="257"/>
    </location>
    <ligand>
        <name>Mg(2+)</name>
        <dbReference type="ChEBI" id="CHEBI:18420"/>
    </ligand>
</feature>
<dbReference type="FunFam" id="3.30.1490.20:FF:000002">
    <property type="entry name" value="Succinate--CoA ligase [ADP-forming] subunit beta"/>
    <property type="match status" value="1"/>
</dbReference>
<protein>
    <recommendedName>
        <fullName evidence="7">Succinate--CoA ligase [ADP-forming] subunit beta, mitochondrial</fullName>
        <ecNumber evidence="7">6.2.1.5</ecNumber>
    </recommendedName>
    <alternativeName>
        <fullName evidence="7">Succinyl-CoA synthetase beta chain</fullName>
        <shortName evidence="7">SCS-beta</shortName>
    </alternativeName>
</protein>
<dbReference type="InterPro" id="IPR013815">
    <property type="entry name" value="ATP_grasp_subdomain_1"/>
</dbReference>
<comment type="caution">
    <text evidence="11">The sequence shown here is derived from an EMBL/GenBank/DDBJ whole genome shotgun (WGS) entry which is preliminary data.</text>
</comment>
<comment type="similarity">
    <text evidence="7 8">Belongs to the succinate/malate CoA ligase beta subunit family.</text>
</comment>
<comment type="catalytic activity">
    <reaction evidence="7">
        <text>succinate + ATP + CoA = succinyl-CoA + ADP + phosphate</text>
        <dbReference type="Rhea" id="RHEA:17661"/>
        <dbReference type="ChEBI" id="CHEBI:30031"/>
        <dbReference type="ChEBI" id="CHEBI:30616"/>
        <dbReference type="ChEBI" id="CHEBI:43474"/>
        <dbReference type="ChEBI" id="CHEBI:57287"/>
        <dbReference type="ChEBI" id="CHEBI:57292"/>
        <dbReference type="ChEBI" id="CHEBI:456216"/>
        <dbReference type="EC" id="6.2.1.5"/>
    </reaction>
</comment>
<dbReference type="AlphaFoldDB" id="A0A9W7A6N7"/>
<dbReference type="Gene3D" id="3.30.1490.20">
    <property type="entry name" value="ATP-grasp fold, A domain"/>
    <property type="match status" value="1"/>
</dbReference>
<gene>
    <name evidence="11" type="ORF">TrLO_g5209</name>
</gene>
<evidence type="ECO:0000256" key="2">
    <source>
        <dbReference type="ARBA" id="ARBA00022532"/>
    </source>
</evidence>
<feature type="binding site" evidence="7">
    <location>
        <begin position="365"/>
        <end position="367"/>
    </location>
    <ligand>
        <name>substrate</name>
        <note>ligand shared with subunit alpha</note>
    </ligand>
</feature>
<keyword evidence="4 7" id="KW-0479">Metal-binding</keyword>
<evidence type="ECO:0000256" key="6">
    <source>
        <dbReference type="ARBA" id="ARBA00022842"/>
    </source>
</evidence>
<comment type="subcellular location">
    <subcellularLocation>
        <location evidence="7">Mitochondrion</location>
    </subcellularLocation>
</comment>
<evidence type="ECO:0000256" key="5">
    <source>
        <dbReference type="ARBA" id="ARBA00022741"/>
    </source>
</evidence>
<dbReference type="SUPFAM" id="SSF52210">
    <property type="entry name" value="Succinyl-CoA synthetase domains"/>
    <property type="match status" value="1"/>
</dbReference>
<dbReference type="GO" id="GO:0005524">
    <property type="term" value="F:ATP binding"/>
    <property type="evidence" value="ECO:0007669"/>
    <property type="project" value="UniProtKB-UniRule"/>
</dbReference>
<feature type="binding site" evidence="7">
    <location>
        <position position="243"/>
    </location>
    <ligand>
        <name>Mg(2+)</name>
        <dbReference type="ChEBI" id="CHEBI:18420"/>
    </ligand>
</feature>
<reference evidence="12" key="1">
    <citation type="journal article" date="2023" name="Commun. Biol.">
        <title>Genome analysis of Parmales, the sister group of diatoms, reveals the evolutionary specialization of diatoms from phago-mixotrophs to photoautotrophs.</title>
        <authorList>
            <person name="Ban H."/>
            <person name="Sato S."/>
            <person name="Yoshikawa S."/>
            <person name="Yamada K."/>
            <person name="Nakamura Y."/>
            <person name="Ichinomiya M."/>
            <person name="Sato N."/>
            <person name="Blanc-Mathieu R."/>
            <person name="Endo H."/>
            <person name="Kuwata A."/>
            <person name="Ogata H."/>
        </authorList>
    </citation>
    <scope>NUCLEOTIDE SEQUENCE [LARGE SCALE GENOMIC DNA]</scope>
    <source>
        <strain evidence="12">NIES 3700</strain>
    </source>
</reference>
<comment type="pathway">
    <text evidence="1 7">Carbohydrate metabolism; tricarboxylic acid cycle; succinate from succinyl-CoA (ligase route): step 1/1.</text>
</comment>
<proteinExistence type="inferred from homology"/>
<dbReference type="GO" id="GO:0000287">
    <property type="term" value="F:magnesium ion binding"/>
    <property type="evidence" value="ECO:0007669"/>
    <property type="project" value="UniProtKB-UniRule"/>
</dbReference>
<organism evidence="11 12">
    <name type="scientific">Triparma laevis f. longispina</name>
    <dbReference type="NCBI Taxonomy" id="1714387"/>
    <lineage>
        <taxon>Eukaryota</taxon>
        <taxon>Sar</taxon>
        <taxon>Stramenopiles</taxon>
        <taxon>Ochrophyta</taxon>
        <taxon>Bolidophyceae</taxon>
        <taxon>Parmales</taxon>
        <taxon>Triparmaceae</taxon>
        <taxon>Triparma</taxon>
    </lineage>
</organism>
<dbReference type="FunFam" id="3.40.50.261:FF:000001">
    <property type="entry name" value="Succinate--CoA ligase [ADP-forming] subunit beta"/>
    <property type="match status" value="1"/>
</dbReference>
<dbReference type="InterPro" id="IPR005811">
    <property type="entry name" value="SUCC_ACL_C"/>
</dbReference>
<feature type="binding site" evidence="7">
    <location>
        <position position="308"/>
    </location>
    <ligand>
        <name>substrate</name>
        <note>ligand shared with subunit alpha</note>
    </ligand>
</feature>
<feature type="binding site" evidence="7">
    <location>
        <position position="81"/>
    </location>
    <ligand>
        <name>ATP</name>
        <dbReference type="ChEBI" id="CHEBI:30616"/>
    </ligand>
</feature>
<evidence type="ECO:0000259" key="9">
    <source>
        <dbReference type="Pfam" id="PF00549"/>
    </source>
</evidence>
<evidence type="ECO:0000313" key="11">
    <source>
        <dbReference type="EMBL" id="GMH65101.1"/>
    </source>
</evidence>
<dbReference type="Gene3D" id="3.30.470.20">
    <property type="entry name" value="ATP-grasp fold, B domain"/>
    <property type="match status" value="1"/>
</dbReference>
<dbReference type="PIRSF" id="PIRSF001554">
    <property type="entry name" value="SucCS_beta"/>
    <property type="match status" value="1"/>
</dbReference>
<dbReference type="GO" id="GO:0005739">
    <property type="term" value="C:mitochondrion"/>
    <property type="evidence" value="ECO:0007669"/>
    <property type="project" value="UniProtKB-SubCell"/>
</dbReference>
<dbReference type="GO" id="GO:0006099">
    <property type="term" value="P:tricarboxylic acid cycle"/>
    <property type="evidence" value="ECO:0007669"/>
    <property type="project" value="UniProtKB-UniRule"/>
</dbReference>
<dbReference type="Gene3D" id="3.40.50.261">
    <property type="entry name" value="Succinyl-CoA synthetase domains"/>
    <property type="match status" value="1"/>
</dbReference>
<feature type="binding site" evidence="7">
    <location>
        <position position="150"/>
    </location>
    <ligand>
        <name>ATP</name>
        <dbReference type="ChEBI" id="CHEBI:30616"/>
    </ligand>
</feature>
<keyword evidence="7" id="KW-0067">ATP-binding</keyword>
<name>A0A9W7A6N7_9STRA</name>
<dbReference type="InterPro" id="IPR005809">
    <property type="entry name" value="Succ_CoA_ligase-like_bsu"/>
</dbReference>
<dbReference type="InterPro" id="IPR016102">
    <property type="entry name" value="Succinyl-CoA_synth-like"/>
</dbReference>
<keyword evidence="6 7" id="KW-0460">Magnesium</keyword>
<keyword evidence="5 7" id="KW-0547">Nucleotide-binding</keyword>
<dbReference type="GO" id="GO:0042709">
    <property type="term" value="C:succinate-CoA ligase complex"/>
    <property type="evidence" value="ECO:0007669"/>
    <property type="project" value="TreeGrafter"/>
</dbReference>
<dbReference type="NCBIfam" id="NF001913">
    <property type="entry name" value="PRK00696.1"/>
    <property type="match status" value="1"/>
</dbReference>
<dbReference type="GO" id="GO:0006104">
    <property type="term" value="P:succinyl-CoA metabolic process"/>
    <property type="evidence" value="ECO:0007669"/>
    <property type="project" value="TreeGrafter"/>
</dbReference>
<accession>A0A9W7A6N7</accession>
<keyword evidence="7" id="KW-0496">Mitochondrion</keyword>
<comment type="function">
    <text evidence="7">Succinyl-CoA synthetase functions in the citric acid cycle (TCA), coupling the hydrolysis of succinyl-CoA to the synthesis of ATP and thus represents the only step of substrate-level phosphorylation in the TCA. The beta subunit provides nucleotide specificity of the enzyme and binds the substrate succinate, while the binding sites for coenzyme A and phosphate are found in the alpha subunit.</text>
</comment>
<evidence type="ECO:0000256" key="3">
    <source>
        <dbReference type="ARBA" id="ARBA00022598"/>
    </source>
</evidence>
<dbReference type="Pfam" id="PF08442">
    <property type="entry name" value="ATP-grasp_2"/>
    <property type="match status" value="1"/>
</dbReference>
<dbReference type="GO" id="GO:0004775">
    <property type="term" value="F:succinate-CoA ligase (ADP-forming) activity"/>
    <property type="evidence" value="ECO:0007669"/>
    <property type="project" value="UniProtKB-UniRule"/>
</dbReference>
<evidence type="ECO:0000313" key="12">
    <source>
        <dbReference type="Proteomes" id="UP001165122"/>
    </source>
</evidence>
<keyword evidence="3 7" id="KW-0436">Ligase</keyword>
<dbReference type="EMBL" id="BRXW01000549">
    <property type="protein sequence ID" value="GMH65101.1"/>
    <property type="molecule type" value="Genomic_DNA"/>
</dbReference>
<dbReference type="InterPro" id="IPR013650">
    <property type="entry name" value="ATP-grasp_succ-CoA_synth-type"/>
</dbReference>
<evidence type="ECO:0000256" key="4">
    <source>
        <dbReference type="ARBA" id="ARBA00022723"/>
    </source>
</evidence>
<evidence type="ECO:0000256" key="1">
    <source>
        <dbReference type="ARBA" id="ARBA00005064"/>
    </source>
</evidence>
<feature type="domain" description="ATP-grasp fold succinyl-CoA synthetase-type" evidence="10">
    <location>
        <begin position="33"/>
        <end position="246"/>
    </location>
</feature>
<comment type="subunit">
    <text evidence="7 8">Heterodimer of an alpha and a beta subunit.</text>
</comment>
<dbReference type="NCBIfam" id="TIGR01016">
    <property type="entry name" value="sucCoAbeta"/>
    <property type="match status" value="1"/>
</dbReference>
<dbReference type="PANTHER" id="PTHR11815">
    <property type="entry name" value="SUCCINYL-COA SYNTHETASE BETA CHAIN"/>
    <property type="match status" value="1"/>
</dbReference>
<evidence type="ECO:0000256" key="8">
    <source>
        <dbReference type="RuleBase" id="RU361258"/>
    </source>
</evidence>
<sequence length="430" mass="45447">MFSSSIGLTARRMAATRIAPTLGSNSQQLRFLNLHEYQSKDLMESHSVKVQEGRSASTPAAAKDVAASILSATPGADLILKAQIHAGGRGKGYFVKSGLKGGVKILTTADEVEGFADQMFGDNLVTKQTSEDGQTVNMVLVNKGINITDEFYFAILLDRGVGGPCIVASVEGGMDIEAVAEETPEKIVTVPIDIFKGVTDEDCKVISDAYGLTDPALAAKCAKQVRSLYGMFAATDATQVEINPLALADDNEIYCVDAKLNFDDNAKFRQEDIFAMRDISMEDPRDIKAEEAGLNYIGLDGSIGCMVNGAGLAMATMDIIKLNGGSPANFLDVGGGATKEQVAEAFKILTSDPNVEGLLVNIFGGIMKCDVIAEGIVAAHKEVGLEVPLIVRLEGTNVEMGKKIMEESGLPIITADNLDEAAAKAVQALA</sequence>
<dbReference type="PANTHER" id="PTHR11815:SF10">
    <property type="entry name" value="SUCCINATE--COA LIGASE [GDP-FORMING] SUBUNIT BETA, MITOCHONDRIAL"/>
    <property type="match status" value="1"/>
</dbReference>
<feature type="domain" description="ATP-citrate synthase/succinyl-CoA ligase C-terminal" evidence="9">
    <location>
        <begin position="306"/>
        <end position="426"/>
    </location>
</feature>
<dbReference type="InterPro" id="IPR017866">
    <property type="entry name" value="Succ-CoA_synthase_bsu_CS"/>
</dbReference>
<evidence type="ECO:0000259" key="10">
    <source>
        <dbReference type="Pfam" id="PF08442"/>
    </source>
</evidence>
<dbReference type="OrthoDB" id="1552at2759"/>
<dbReference type="HAMAP" id="MF_00558">
    <property type="entry name" value="Succ_CoA_beta"/>
    <property type="match status" value="1"/>
</dbReference>
<evidence type="ECO:0000256" key="7">
    <source>
        <dbReference type="HAMAP-Rule" id="MF_03219"/>
    </source>
</evidence>
<dbReference type="Proteomes" id="UP001165122">
    <property type="component" value="Unassembled WGS sequence"/>
</dbReference>
<dbReference type="FunFam" id="3.30.470.20:FF:000002">
    <property type="entry name" value="Succinate--CoA ligase [ADP-forming] subunit beta"/>
    <property type="match status" value="1"/>
</dbReference>
<dbReference type="Pfam" id="PF00549">
    <property type="entry name" value="Ligase_CoA"/>
    <property type="match status" value="1"/>
</dbReference>
<dbReference type="PROSITE" id="PS01217">
    <property type="entry name" value="SUCCINYL_COA_LIG_3"/>
    <property type="match status" value="1"/>
</dbReference>
<feature type="binding site" evidence="7">
    <location>
        <begin position="88"/>
        <end position="90"/>
    </location>
    <ligand>
        <name>ATP</name>
        <dbReference type="ChEBI" id="CHEBI:30616"/>
    </ligand>
</feature>